<dbReference type="EMBL" id="FOLT01000004">
    <property type="protein sequence ID" value="SFC29679.1"/>
    <property type="molecule type" value="Genomic_DNA"/>
</dbReference>
<evidence type="ECO:0000313" key="13">
    <source>
        <dbReference type="Proteomes" id="UP000199612"/>
    </source>
</evidence>
<comment type="pathway">
    <text evidence="9">Isoprenoid biosynthesis; isopentenyl diphosphate biosynthesis via mevalonate pathway; isopentenyl diphosphate from (R)-mevalonate: step 1/3.</text>
</comment>
<dbReference type="InterPro" id="IPR006204">
    <property type="entry name" value="GHMP_kinase_N_dom"/>
</dbReference>
<proteinExistence type="predicted"/>
<gene>
    <name evidence="12" type="ORF">SAMN04488102_104264</name>
</gene>
<evidence type="ECO:0000256" key="8">
    <source>
        <dbReference type="ARBA" id="ARBA00023098"/>
    </source>
</evidence>
<dbReference type="InterPro" id="IPR013750">
    <property type="entry name" value="GHMP_kinase_C_dom"/>
</dbReference>
<dbReference type="OrthoDB" id="9764892at2"/>
<name>A0A1I1HZS9_9LACT</name>
<evidence type="ECO:0000256" key="3">
    <source>
        <dbReference type="ARBA" id="ARBA00022679"/>
    </source>
</evidence>
<evidence type="ECO:0000259" key="10">
    <source>
        <dbReference type="Pfam" id="PF00288"/>
    </source>
</evidence>
<dbReference type="PANTHER" id="PTHR43290:SF2">
    <property type="entry name" value="MEVALONATE KINASE"/>
    <property type="match status" value="1"/>
</dbReference>
<keyword evidence="2" id="KW-0444">Lipid biosynthesis</keyword>
<dbReference type="GO" id="GO:0005524">
    <property type="term" value="F:ATP binding"/>
    <property type="evidence" value="ECO:0007669"/>
    <property type="project" value="UniProtKB-KW"/>
</dbReference>
<sequence>MKTLPEQATGTAHGKIILIGEHAVVYGEPAIAFPFKATPVEVTIRQIETAAAISSSYYSGPLKDAPVSLTNITTLLQTIGDDLSQPTGHLSITVTSRIPAERGMGSSAAVATAFVRALFNYFNVPLDPDRLLYYVDISEKIAHGNPSGIDARVTSSDSPVFYQKGSMFESLSINLTGHLIAADTGIKGQTGQAVADVAEEVAHHPEQAMALIRNMGVLTLQAKEAIAHNDPERLGKLLTQAHSSLKQLSVSNTKLDHLVETALRSGALGAKLTGGGRGGCMIALAESEKKAEVIAEKLMEQGAVNTWIHALGEDKHE</sequence>
<evidence type="ECO:0000256" key="4">
    <source>
        <dbReference type="ARBA" id="ARBA00022741"/>
    </source>
</evidence>
<dbReference type="Pfam" id="PF00288">
    <property type="entry name" value="GHMP_kinases_N"/>
    <property type="match status" value="1"/>
</dbReference>
<dbReference type="NCBIfam" id="TIGR00549">
    <property type="entry name" value="mevalon_kin"/>
    <property type="match status" value="1"/>
</dbReference>
<dbReference type="Proteomes" id="UP000199612">
    <property type="component" value="Unassembled WGS sequence"/>
</dbReference>
<dbReference type="Pfam" id="PF08544">
    <property type="entry name" value="GHMP_kinases_C"/>
    <property type="match status" value="1"/>
</dbReference>
<dbReference type="STRING" id="753702.SAMN04488102_104264"/>
<evidence type="ECO:0000256" key="6">
    <source>
        <dbReference type="ARBA" id="ARBA00022840"/>
    </source>
</evidence>
<evidence type="ECO:0000259" key="11">
    <source>
        <dbReference type="Pfam" id="PF08544"/>
    </source>
</evidence>
<keyword evidence="13" id="KW-1185">Reference proteome</keyword>
<dbReference type="GO" id="GO:0019287">
    <property type="term" value="P:isopentenyl diphosphate biosynthetic process, mevalonate pathway"/>
    <property type="evidence" value="ECO:0007669"/>
    <property type="project" value="UniProtKB-UniPathway"/>
</dbReference>
<evidence type="ECO:0000256" key="5">
    <source>
        <dbReference type="ARBA" id="ARBA00022777"/>
    </source>
</evidence>
<keyword evidence="8" id="KW-0443">Lipid metabolism</keyword>
<feature type="domain" description="GHMP kinase N-terminal" evidence="10">
    <location>
        <begin position="84"/>
        <end position="150"/>
    </location>
</feature>
<dbReference type="InterPro" id="IPR020568">
    <property type="entry name" value="Ribosomal_Su5_D2-typ_SF"/>
</dbReference>
<keyword evidence="4" id="KW-0547">Nucleotide-binding</keyword>
<dbReference type="InterPro" id="IPR006205">
    <property type="entry name" value="Mev_gal_kin"/>
</dbReference>
<keyword evidence="1" id="KW-0963">Cytoplasm</keyword>
<dbReference type="GO" id="GO:0004496">
    <property type="term" value="F:mevalonate kinase activity"/>
    <property type="evidence" value="ECO:0007669"/>
    <property type="project" value="InterPro"/>
</dbReference>
<accession>A0A1I1HZS9</accession>
<dbReference type="SUPFAM" id="SSF54211">
    <property type="entry name" value="Ribosomal protein S5 domain 2-like"/>
    <property type="match status" value="1"/>
</dbReference>
<dbReference type="PRINTS" id="PR00959">
    <property type="entry name" value="MEVGALKINASE"/>
</dbReference>
<dbReference type="PANTHER" id="PTHR43290">
    <property type="entry name" value="MEVALONATE KINASE"/>
    <property type="match status" value="1"/>
</dbReference>
<dbReference type="Gene3D" id="3.30.230.10">
    <property type="match status" value="1"/>
</dbReference>
<feature type="domain" description="GHMP kinase C-terminal" evidence="11">
    <location>
        <begin position="223"/>
        <end position="301"/>
    </location>
</feature>
<dbReference type="InterPro" id="IPR036554">
    <property type="entry name" value="GHMP_kinase_C_sf"/>
</dbReference>
<dbReference type="RefSeq" id="WP_091529597.1">
    <property type="nucleotide sequence ID" value="NZ_FOLT01000004.1"/>
</dbReference>
<keyword evidence="3" id="KW-0808">Transferase</keyword>
<dbReference type="SUPFAM" id="SSF55060">
    <property type="entry name" value="GHMP Kinase, C-terminal domain"/>
    <property type="match status" value="1"/>
</dbReference>
<keyword evidence="5 12" id="KW-0418">Kinase</keyword>
<dbReference type="UniPathway" id="UPA00057">
    <property type="reaction ID" value="UER00098"/>
</dbReference>
<dbReference type="InterPro" id="IPR014721">
    <property type="entry name" value="Ribsml_uS5_D2-typ_fold_subgr"/>
</dbReference>
<evidence type="ECO:0000256" key="7">
    <source>
        <dbReference type="ARBA" id="ARBA00022842"/>
    </source>
</evidence>
<organism evidence="12 13">
    <name type="scientific">Alkalibacterium subtropicum</name>
    <dbReference type="NCBI Taxonomy" id="753702"/>
    <lineage>
        <taxon>Bacteria</taxon>
        <taxon>Bacillati</taxon>
        <taxon>Bacillota</taxon>
        <taxon>Bacilli</taxon>
        <taxon>Lactobacillales</taxon>
        <taxon>Carnobacteriaceae</taxon>
        <taxon>Alkalibacterium</taxon>
    </lineage>
</organism>
<evidence type="ECO:0000256" key="1">
    <source>
        <dbReference type="ARBA" id="ARBA00022490"/>
    </source>
</evidence>
<dbReference type="GO" id="GO:0005829">
    <property type="term" value="C:cytosol"/>
    <property type="evidence" value="ECO:0007669"/>
    <property type="project" value="TreeGrafter"/>
</dbReference>
<dbReference type="AlphaFoldDB" id="A0A1I1HZS9"/>
<evidence type="ECO:0000256" key="9">
    <source>
        <dbReference type="ARBA" id="ARBA00029438"/>
    </source>
</evidence>
<reference evidence="13" key="1">
    <citation type="submission" date="2016-10" db="EMBL/GenBank/DDBJ databases">
        <authorList>
            <person name="Varghese N."/>
            <person name="Submissions S."/>
        </authorList>
    </citation>
    <scope>NUCLEOTIDE SEQUENCE [LARGE SCALE GENOMIC DNA]</scope>
    <source>
        <strain evidence="13">DSM 23664</strain>
    </source>
</reference>
<keyword evidence="7" id="KW-0460">Magnesium</keyword>
<protein>
    <submittedName>
        <fullName evidence="12">Mevalonate kinase</fullName>
    </submittedName>
</protein>
<keyword evidence="6" id="KW-0067">ATP-binding</keyword>
<evidence type="ECO:0000313" key="12">
    <source>
        <dbReference type="EMBL" id="SFC29679.1"/>
    </source>
</evidence>
<dbReference type="Gene3D" id="3.30.70.890">
    <property type="entry name" value="GHMP kinase, C-terminal domain"/>
    <property type="match status" value="1"/>
</dbReference>
<evidence type="ECO:0000256" key="2">
    <source>
        <dbReference type="ARBA" id="ARBA00022516"/>
    </source>
</evidence>